<dbReference type="Gene3D" id="3.40.50.620">
    <property type="entry name" value="HUPs"/>
    <property type="match status" value="1"/>
</dbReference>
<reference evidence="2 3" key="1">
    <citation type="journal article" date="2017" name="Nature">
        <title>The Apostasia genome and the evolution of orchids.</title>
        <authorList>
            <person name="Zhang G.Q."/>
            <person name="Liu K.W."/>
            <person name="Li Z."/>
            <person name="Lohaus R."/>
            <person name="Hsiao Y.Y."/>
            <person name="Niu S.C."/>
            <person name="Wang J.Y."/>
            <person name="Lin Y.C."/>
            <person name="Xu Q."/>
            <person name="Chen L.J."/>
            <person name="Yoshida K."/>
            <person name="Fujiwara S."/>
            <person name="Wang Z.W."/>
            <person name="Zhang Y.Q."/>
            <person name="Mitsuda N."/>
            <person name="Wang M."/>
            <person name="Liu G.H."/>
            <person name="Pecoraro L."/>
            <person name="Huang H.X."/>
            <person name="Xiao X.J."/>
            <person name="Lin M."/>
            <person name="Wu X.Y."/>
            <person name="Wu W.L."/>
            <person name="Chen Y.Y."/>
            <person name="Chang S.B."/>
            <person name="Sakamoto S."/>
            <person name="Ohme-Takagi M."/>
            <person name="Yagi M."/>
            <person name="Zeng S.J."/>
            <person name="Shen C.Y."/>
            <person name="Yeh C.M."/>
            <person name="Luo Y.B."/>
            <person name="Tsai W.C."/>
            <person name="Van de Peer Y."/>
            <person name="Liu Z.J."/>
        </authorList>
    </citation>
    <scope>NUCLEOTIDE SEQUENCE [LARGE SCALE GENOMIC DNA]</scope>
    <source>
        <strain evidence="3">cv. Shenzhen</strain>
        <tissue evidence="2">Stem</tissue>
    </source>
</reference>
<dbReference type="GO" id="GO:0004595">
    <property type="term" value="F:pantetheine-phosphate adenylyltransferase activity"/>
    <property type="evidence" value="ECO:0007669"/>
    <property type="project" value="UniProtKB-EC"/>
</dbReference>
<accession>A0A2I0ACV4</accession>
<protein>
    <submittedName>
        <fullName evidence="2">Pantetheine-phosphate adenylyltransferase</fullName>
        <ecNumber evidence="2">2.7.7.3</ecNumber>
    </submittedName>
</protein>
<dbReference type="InterPro" id="IPR014729">
    <property type="entry name" value="Rossmann-like_a/b/a_fold"/>
</dbReference>
<dbReference type="AlphaFoldDB" id="A0A2I0ACV4"/>
<evidence type="ECO:0000256" key="1">
    <source>
        <dbReference type="SAM" id="MobiDB-lite"/>
    </source>
</evidence>
<evidence type="ECO:0000313" key="3">
    <source>
        <dbReference type="Proteomes" id="UP000236161"/>
    </source>
</evidence>
<dbReference type="EMBL" id="KZ451998">
    <property type="protein sequence ID" value="PKA53381.1"/>
    <property type="molecule type" value="Genomic_DNA"/>
</dbReference>
<proteinExistence type="predicted"/>
<name>A0A2I0ACV4_9ASPA</name>
<keyword evidence="3" id="KW-1185">Reference proteome</keyword>
<sequence>MAGDGEGSGAENTGSESGSRRGLYGSVVLGGTFDRLHDGHKRLLKVRRPSLSLSTLALFRGCFLVDPVRFLWAGISGSGPWRSDAAAGPHRTHRDENEGCRKLHQGETIAAVISLYVTCVFL</sequence>
<feature type="region of interest" description="Disordered" evidence="1">
    <location>
        <begin position="1"/>
        <end position="23"/>
    </location>
</feature>
<dbReference type="Proteomes" id="UP000236161">
    <property type="component" value="Unassembled WGS sequence"/>
</dbReference>
<evidence type="ECO:0000313" key="2">
    <source>
        <dbReference type="EMBL" id="PKA53381.1"/>
    </source>
</evidence>
<gene>
    <name evidence="2" type="ORF">AXF42_Ash012322</name>
</gene>
<keyword evidence="2" id="KW-0808">Transferase</keyword>
<organism evidence="2 3">
    <name type="scientific">Apostasia shenzhenica</name>
    <dbReference type="NCBI Taxonomy" id="1088818"/>
    <lineage>
        <taxon>Eukaryota</taxon>
        <taxon>Viridiplantae</taxon>
        <taxon>Streptophyta</taxon>
        <taxon>Embryophyta</taxon>
        <taxon>Tracheophyta</taxon>
        <taxon>Spermatophyta</taxon>
        <taxon>Magnoliopsida</taxon>
        <taxon>Liliopsida</taxon>
        <taxon>Asparagales</taxon>
        <taxon>Orchidaceae</taxon>
        <taxon>Apostasioideae</taxon>
        <taxon>Apostasia</taxon>
    </lineage>
</organism>
<dbReference type="SUPFAM" id="SSF52374">
    <property type="entry name" value="Nucleotidylyl transferase"/>
    <property type="match status" value="1"/>
</dbReference>
<dbReference type="OrthoDB" id="27911at2759"/>
<keyword evidence="2" id="KW-0548">Nucleotidyltransferase</keyword>
<dbReference type="EC" id="2.7.7.3" evidence="2"/>